<proteinExistence type="predicted"/>
<reference evidence="1 2" key="1">
    <citation type="submission" date="2020-10" db="EMBL/GenBank/DDBJ databases">
        <authorList>
            <person name="Castelo-Branco R."/>
            <person name="Eusebio N."/>
            <person name="Adriana R."/>
            <person name="Vieira A."/>
            <person name="Brugerolle De Fraissinette N."/>
            <person name="Rezende De Castro R."/>
            <person name="Schneider M.P."/>
            <person name="Vasconcelos V."/>
            <person name="Leao P.N."/>
        </authorList>
    </citation>
    <scope>NUCLEOTIDE SEQUENCE [LARGE SCALE GENOMIC DNA]</scope>
    <source>
        <strain evidence="1 2">LEGE 00250</strain>
    </source>
</reference>
<organism evidence="1 2">
    <name type="scientific">Sphaerospermopsis aphanizomenoides LEGE 00250</name>
    <dbReference type="NCBI Taxonomy" id="2777972"/>
    <lineage>
        <taxon>Bacteria</taxon>
        <taxon>Bacillati</taxon>
        <taxon>Cyanobacteriota</taxon>
        <taxon>Cyanophyceae</taxon>
        <taxon>Nostocales</taxon>
        <taxon>Aphanizomenonaceae</taxon>
        <taxon>Sphaerospermopsis</taxon>
        <taxon>Sphaerospermopsis aphanizomenoides</taxon>
    </lineage>
</organism>
<accession>A0ABR9VEX6</accession>
<gene>
    <name evidence="1" type="ORF">IQ227_13715</name>
</gene>
<comment type="caution">
    <text evidence="1">The sequence shown here is derived from an EMBL/GenBank/DDBJ whole genome shotgun (WGS) entry which is preliminary data.</text>
</comment>
<dbReference type="EMBL" id="JADEWB010000074">
    <property type="protein sequence ID" value="MBE9237053.1"/>
    <property type="molecule type" value="Genomic_DNA"/>
</dbReference>
<protein>
    <submittedName>
        <fullName evidence="1">Uncharacterized protein</fullName>
    </submittedName>
</protein>
<keyword evidence="2" id="KW-1185">Reference proteome</keyword>
<evidence type="ECO:0000313" key="2">
    <source>
        <dbReference type="Proteomes" id="UP000606776"/>
    </source>
</evidence>
<evidence type="ECO:0000313" key="1">
    <source>
        <dbReference type="EMBL" id="MBE9237053.1"/>
    </source>
</evidence>
<sequence>MLTTFFKPIILQRPFCAIAGVLGGLLLTQAVNYELAANSDGHFVEGAYVQWQKDTGMTRQELEPALSAAVEQGFIEIKQHNKPELFYFRVNHKVVDAKLAGVGEEPILFAFVKPIILQRPFCAIAGVLGGLLLTQAVSYELATHSEGKYFVSRTYVQWQNDTGMTRQEIDAALSTTVQQGLIEIKTDDPKLVKIRVNHKVVDAKLAGIGEEVEKEEPVAEQLPLPVPSSGEITVAPAIENKKNPTWKQASSDAEIDKVFLPLYLEHKITDWTVHQKIPKDSLKAIKELIKTYPDNAPQKFIDALTWAREGDKSTDWCREAQWGLDNLCTNNKLIKYSDAHATAMENNPEYRARVEGRH</sequence>
<dbReference type="RefSeq" id="WP_193943067.1">
    <property type="nucleotide sequence ID" value="NZ_JADEWB010000074.1"/>
</dbReference>
<dbReference type="Proteomes" id="UP000606776">
    <property type="component" value="Unassembled WGS sequence"/>
</dbReference>
<name>A0ABR9VEX6_9CYAN</name>